<name>A0A640KL66_LEITA</name>
<dbReference type="Proteomes" id="UP000419144">
    <property type="component" value="Unassembled WGS sequence"/>
</dbReference>
<evidence type="ECO:0000313" key="2">
    <source>
        <dbReference type="EMBL" id="GET88437.1"/>
    </source>
</evidence>
<feature type="compositionally biased region" description="Low complexity" evidence="1">
    <location>
        <begin position="64"/>
        <end position="74"/>
    </location>
</feature>
<proteinExistence type="predicted"/>
<dbReference type="EMBL" id="BLBS01000028">
    <property type="protein sequence ID" value="GET88437.1"/>
    <property type="molecule type" value="Genomic_DNA"/>
</dbReference>
<dbReference type="AlphaFoldDB" id="A0A640KL66"/>
<protein>
    <submittedName>
        <fullName evidence="2">Uncharacterized protein</fullName>
    </submittedName>
</protein>
<organism evidence="2 3">
    <name type="scientific">Leishmania tarentolae</name>
    <name type="common">Sauroleishmania tarentolae</name>
    <dbReference type="NCBI Taxonomy" id="5689"/>
    <lineage>
        <taxon>Eukaryota</taxon>
        <taxon>Discoba</taxon>
        <taxon>Euglenozoa</taxon>
        <taxon>Kinetoplastea</taxon>
        <taxon>Metakinetoplastina</taxon>
        <taxon>Trypanosomatida</taxon>
        <taxon>Trypanosomatidae</taxon>
        <taxon>Leishmaniinae</taxon>
        <taxon>Leishmania</taxon>
        <taxon>lizard Leishmania</taxon>
    </lineage>
</organism>
<feature type="region of interest" description="Disordered" evidence="1">
    <location>
        <begin position="56"/>
        <end position="85"/>
    </location>
</feature>
<sequence length="142" mass="15129">MASENPHGNSSCRLRRVLRASTIQFTVSHMGHTHSSEARAAASSATSALRSRTHSIIRTRHESSSSSPPALSPLDKARCTSAGLTSPSKVEASRLASISSDLARSSAVSECLGFEALIPPPVCVCVCVRESVWAVRLRLFIN</sequence>
<keyword evidence="3" id="KW-1185">Reference proteome</keyword>
<accession>A0A640KL66</accession>
<gene>
    <name evidence="2" type="ORF">LtaPh_2119251</name>
</gene>
<comment type="caution">
    <text evidence="2">The sequence shown here is derived from an EMBL/GenBank/DDBJ whole genome shotgun (WGS) entry which is preliminary data.</text>
</comment>
<dbReference type="VEuPathDB" id="TriTrypDB:LtaPh_2119251"/>
<reference evidence="2" key="1">
    <citation type="submission" date="2019-11" db="EMBL/GenBank/DDBJ databases">
        <title>Leishmania tarentolae CDS.</title>
        <authorList>
            <person name="Goto Y."/>
            <person name="Yamagishi J."/>
        </authorList>
    </citation>
    <scope>NUCLEOTIDE SEQUENCE [LARGE SCALE GENOMIC DNA]</scope>
    <source>
        <strain evidence="2">Parrot Tar II</strain>
    </source>
</reference>
<evidence type="ECO:0000256" key="1">
    <source>
        <dbReference type="SAM" id="MobiDB-lite"/>
    </source>
</evidence>
<evidence type="ECO:0000313" key="3">
    <source>
        <dbReference type="Proteomes" id="UP000419144"/>
    </source>
</evidence>